<evidence type="ECO:0000256" key="1">
    <source>
        <dbReference type="ARBA" id="ARBA00001974"/>
    </source>
</evidence>
<organism evidence="7 8">
    <name type="scientific">Desulfosporosinus acididurans</name>
    <dbReference type="NCBI Taxonomy" id="476652"/>
    <lineage>
        <taxon>Bacteria</taxon>
        <taxon>Bacillati</taxon>
        <taxon>Bacillota</taxon>
        <taxon>Clostridia</taxon>
        <taxon>Eubacteriales</taxon>
        <taxon>Desulfitobacteriaceae</taxon>
        <taxon>Desulfosporosinus</taxon>
    </lineage>
</organism>
<dbReference type="InterPro" id="IPR016169">
    <property type="entry name" value="FAD-bd_PCMH_sub2"/>
</dbReference>
<dbReference type="Gene3D" id="3.30.465.10">
    <property type="match status" value="1"/>
</dbReference>
<feature type="domain" description="FAD-binding PCMH-type" evidence="6">
    <location>
        <begin position="38"/>
        <end position="217"/>
    </location>
</feature>
<evidence type="ECO:0000313" key="8">
    <source>
        <dbReference type="Proteomes" id="UP000036356"/>
    </source>
</evidence>
<keyword evidence="4" id="KW-0274">FAD</keyword>
<dbReference type="Gene3D" id="3.30.70.2740">
    <property type="match status" value="1"/>
</dbReference>
<keyword evidence="8" id="KW-1185">Reference proteome</keyword>
<evidence type="ECO:0000259" key="6">
    <source>
        <dbReference type="PROSITE" id="PS51387"/>
    </source>
</evidence>
<evidence type="ECO:0000313" key="7">
    <source>
        <dbReference type="EMBL" id="KLU66681.1"/>
    </source>
</evidence>
<dbReference type="EMBL" id="LDZY01000004">
    <property type="protein sequence ID" value="KLU66681.1"/>
    <property type="molecule type" value="Genomic_DNA"/>
</dbReference>
<gene>
    <name evidence="7" type="ORF">DEAC_c13480</name>
</gene>
<dbReference type="Gene3D" id="1.10.45.10">
    <property type="entry name" value="Vanillyl-alcohol Oxidase, Chain A, domain 4"/>
    <property type="match status" value="1"/>
</dbReference>
<comment type="cofactor">
    <cofactor evidence="1">
        <name>FAD</name>
        <dbReference type="ChEBI" id="CHEBI:57692"/>
    </cofactor>
</comment>
<dbReference type="PANTHER" id="PTHR42934">
    <property type="entry name" value="GLYCOLATE OXIDASE SUBUNIT GLCD"/>
    <property type="match status" value="1"/>
</dbReference>
<dbReference type="InterPro" id="IPR036318">
    <property type="entry name" value="FAD-bd_PCMH-like_sf"/>
</dbReference>
<reference evidence="7 8" key="1">
    <citation type="submission" date="2015-06" db="EMBL/GenBank/DDBJ databases">
        <title>Draft genome of the moderately acidophilic sulfate reducer Candidatus Desulfosporosinus acididurans strain M1.</title>
        <authorList>
            <person name="Poehlein A."/>
            <person name="Petzsch P."/>
            <person name="Johnson B.D."/>
            <person name="Schloemann M."/>
            <person name="Daniel R."/>
            <person name="Muehling M."/>
        </authorList>
    </citation>
    <scope>NUCLEOTIDE SEQUENCE [LARGE SCALE GENOMIC DNA]</scope>
    <source>
        <strain evidence="7 8">M1</strain>
    </source>
</reference>
<dbReference type="SUPFAM" id="SSF55103">
    <property type="entry name" value="FAD-linked oxidases, C-terminal domain"/>
    <property type="match status" value="1"/>
</dbReference>
<dbReference type="AlphaFoldDB" id="A0A0J1IPQ5"/>
<keyword evidence="3" id="KW-0285">Flavoprotein</keyword>
<dbReference type="STRING" id="476652.DEAC_c13480"/>
<dbReference type="InterPro" id="IPR006094">
    <property type="entry name" value="Oxid_FAD_bind_N"/>
</dbReference>
<dbReference type="PATRIC" id="fig|476652.3.peg.1385"/>
<dbReference type="Pfam" id="PF02913">
    <property type="entry name" value="FAD-oxidase_C"/>
    <property type="match status" value="1"/>
</dbReference>
<dbReference type="Proteomes" id="UP000036356">
    <property type="component" value="Unassembled WGS sequence"/>
</dbReference>
<evidence type="ECO:0000256" key="4">
    <source>
        <dbReference type="ARBA" id="ARBA00022827"/>
    </source>
</evidence>
<evidence type="ECO:0000256" key="2">
    <source>
        <dbReference type="ARBA" id="ARBA00008000"/>
    </source>
</evidence>
<proteinExistence type="inferred from homology"/>
<dbReference type="PANTHER" id="PTHR42934:SF2">
    <property type="entry name" value="GLYCOLATE OXIDASE SUBUNIT GLCD"/>
    <property type="match status" value="1"/>
</dbReference>
<name>A0A0J1IPQ5_9FIRM</name>
<sequence>MLAREVVEELVQVLGRENVLTEQEDLLTYAYDATAALKHQKPDVVVSPISTEQVAEVVKIAQRHQVPIYPRGSGTNLSGGTVPIQGGIVLSMLNLNKILEFDQDNLTATVQPGVIIQTLNDEAAKHGLIYPPDPGTVTTATMGGSVSECSGGLRGLKYGVTKHYIMGLTIVLANGKVIRWGGKTVKNVTGYDLVALFTGAEGTLGIITEMIVKLIPAPETRKSVLGVFDNLDKAGNAIAAIIRNKIIPATLEIMDNVTIQTVEHFVHAGLPLTAEAVLLCEVDGYKEVVERESVLVERILKEEGAVEVKVAKNDQERDLLWLARRSALPALAQKRPTTVLEDATVPRSKIPEMLKIVRKVADKYNLQIATFGHAGDGNLHPTILTDVRDEDEMKRVHLAVDEIFHGAIALGGTLSGEHGIGVAKMDFLSLEFGEAGVEALKALKEALDPNYMLNPGKIVRRD</sequence>
<dbReference type="InterPro" id="IPR004113">
    <property type="entry name" value="FAD-bd_oxidored_4_C"/>
</dbReference>
<evidence type="ECO:0000256" key="3">
    <source>
        <dbReference type="ARBA" id="ARBA00022630"/>
    </source>
</evidence>
<dbReference type="Pfam" id="PF01565">
    <property type="entry name" value="FAD_binding_4"/>
    <property type="match status" value="1"/>
</dbReference>
<evidence type="ECO:0000256" key="5">
    <source>
        <dbReference type="ARBA" id="ARBA00023002"/>
    </source>
</evidence>
<dbReference type="InterPro" id="IPR016164">
    <property type="entry name" value="FAD-linked_Oxase-like_C"/>
</dbReference>
<dbReference type="FunFam" id="1.10.45.10:FF:000001">
    <property type="entry name" value="D-lactate dehydrogenase mitochondrial"/>
    <property type="match status" value="1"/>
</dbReference>
<dbReference type="FunFam" id="3.30.70.2740:FF:000001">
    <property type="entry name" value="D-lactate dehydrogenase mitochondrial"/>
    <property type="match status" value="1"/>
</dbReference>
<comment type="similarity">
    <text evidence="2">Belongs to the FAD-binding oxidoreductase/transferase type 4 family.</text>
</comment>
<dbReference type="GO" id="GO:0016491">
    <property type="term" value="F:oxidoreductase activity"/>
    <property type="evidence" value="ECO:0007669"/>
    <property type="project" value="UniProtKB-KW"/>
</dbReference>
<dbReference type="EC" id="1.-.-.-" evidence="7"/>
<protein>
    <submittedName>
        <fullName evidence="7">Putative FAD-linked oxidoreductase</fullName>
        <ecNumber evidence="7">1.-.-.-</ecNumber>
    </submittedName>
</protein>
<dbReference type="InterPro" id="IPR051914">
    <property type="entry name" value="FAD-linked_OxidoTrans_Type4"/>
</dbReference>
<keyword evidence="5 7" id="KW-0560">Oxidoreductase</keyword>
<dbReference type="InterPro" id="IPR016171">
    <property type="entry name" value="Vanillyl_alc_oxidase_C-sub2"/>
</dbReference>
<dbReference type="RefSeq" id="WP_047809230.1">
    <property type="nucleotide sequence ID" value="NZ_LDZY01000004.1"/>
</dbReference>
<comment type="caution">
    <text evidence="7">The sequence shown here is derived from an EMBL/GenBank/DDBJ whole genome shotgun (WGS) entry which is preliminary data.</text>
</comment>
<dbReference type="SUPFAM" id="SSF56176">
    <property type="entry name" value="FAD-binding/transporter-associated domain-like"/>
    <property type="match status" value="1"/>
</dbReference>
<dbReference type="PROSITE" id="PS51387">
    <property type="entry name" value="FAD_PCMH"/>
    <property type="match status" value="1"/>
</dbReference>
<dbReference type="GO" id="GO:0071949">
    <property type="term" value="F:FAD binding"/>
    <property type="evidence" value="ECO:0007669"/>
    <property type="project" value="InterPro"/>
</dbReference>
<dbReference type="InterPro" id="IPR016166">
    <property type="entry name" value="FAD-bd_PCMH"/>
</dbReference>
<accession>A0A0J1IPQ5</accession>